<organism evidence="1">
    <name type="scientific">Anopheles marajoara</name>
    <dbReference type="NCBI Taxonomy" id="58244"/>
    <lineage>
        <taxon>Eukaryota</taxon>
        <taxon>Metazoa</taxon>
        <taxon>Ecdysozoa</taxon>
        <taxon>Arthropoda</taxon>
        <taxon>Hexapoda</taxon>
        <taxon>Insecta</taxon>
        <taxon>Pterygota</taxon>
        <taxon>Neoptera</taxon>
        <taxon>Endopterygota</taxon>
        <taxon>Diptera</taxon>
        <taxon>Nematocera</taxon>
        <taxon>Culicoidea</taxon>
        <taxon>Culicidae</taxon>
        <taxon>Anophelinae</taxon>
        <taxon>Anopheles</taxon>
    </lineage>
</organism>
<accession>A0A2M4C8N1</accession>
<protein>
    <submittedName>
        <fullName evidence="1">Putative secreted protein</fullName>
    </submittedName>
</protein>
<reference evidence="1" key="1">
    <citation type="submission" date="2018-01" db="EMBL/GenBank/DDBJ databases">
        <title>An insight into the sialome of Amazonian anophelines.</title>
        <authorList>
            <person name="Ribeiro J.M."/>
            <person name="Scarpassa V."/>
            <person name="Calvo E."/>
        </authorList>
    </citation>
    <scope>NUCLEOTIDE SEQUENCE</scope>
    <source>
        <tissue evidence="1">Salivary glands</tissue>
    </source>
</reference>
<dbReference type="PROSITE" id="PS51257">
    <property type="entry name" value="PROKAR_LIPOPROTEIN"/>
    <property type="match status" value="1"/>
</dbReference>
<dbReference type="AlphaFoldDB" id="A0A2M4C8N1"/>
<proteinExistence type="predicted"/>
<evidence type="ECO:0000313" key="1">
    <source>
        <dbReference type="EMBL" id="MBW61702.1"/>
    </source>
</evidence>
<name>A0A2M4C8N1_9DIPT</name>
<sequence>MHFRGMCISSCSLLSCCPRVPGGIDVVCVSPFGHLDWTRMRSCSSYDDDAMFINYRSSLIGLGHSRSWRFVYVCMCGGGYTSMEIFGNPELLILPRISLA</sequence>
<dbReference type="EMBL" id="GGFJ01012561">
    <property type="protein sequence ID" value="MBW61702.1"/>
    <property type="molecule type" value="Transcribed_RNA"/>
</dbReference>